<proteinExistence type="predicted"/>
<dbReference type="EMBL" id="BOQN01000140">
    <property type="protein sequence ID" value="GIM97314.1"/>
    <property type="molecule type" value="Genomic_DNA"/>
</dbReference>
<feature type="transmembrane region" description="Helical" evidence="2">
    <location>
        <begin position="134"/>
        <end position="156"/>
    </location>
</feature>
<dbReference type="Proteomes" id="UP000677082">
    <property type="component" value="Unassembled WGS sequence"/>
</dbReference>
<keyword evidence="2" id="KW-0812">Transmembrane</keyword>
<keyword evidence="2" id="KW-0472">Membrane</keyword>
<dbReference type="RefSeq" id="WP_213012954.1">
    <property type="nucleotide sequence ID" value="NZ_BOQN01000140.1"/>
</dbReference>
<keyword evidence="4" id="KW-1185">Reference proteome</keyword>
<protein>
    <submittedName>
        <fullName evidence="3">Uncharacterized protein</fullName>
    </submittedName>
</protein>
<organism evidence="3 4">
    <name type="scientific">Paractinoplanes toevensis</name>
    <dbReference type="NCBI Taxonomy" id="571911"/>
    <lineage>
        <taxon>Bacteria</taxon>
        <taxon>Bacillati</taxon>
        <taxon>Actinomycetota</taxon>
        <taxon>Actinomycetes</taxon>
        <taxon>Micromonosporales</taxon>
        <taxon>Micromonosporaceae</taxon>
        <taxon>Paractinoplanes</taxon>
    </lineage>
</organism>
<dbReference type="AlphaFoldDB" id="A0A919WBQ8"/>
<gene>
    <name evidence="3" type="ORF">Ato02nite_091070</name>
</gene>
<name>A0A919WBQ8_9ACTN</name>
<feature type="region of interest" description="Disordered" evidence="1">
    <location>
        <begin position="109"/>
        <end position="130"/>
    </location>
</feature>
<feature type="compositionally biased region" description="Basic and acidic residues" evidence="1">
    <location>
        <begin position="109"/>
        <end position="124"/>
    </location>
</feature>
<evidence type="ECO:0000313" key="4">
    <source>
        <dbReference type="Proteomes" id="UP000677082"/>
    </source>
</evidence>
<feature type="region of interest" description="Disordered" evidence="1">
    <location>
        <begin position="218"/>
        <end position="245"/>
    </location>
</feature>
<feature type="region of interest" description="Disordered" evidence="1">
    <location>
        <begin position="162"/>
        <end position="193"/>
    </location>
</feature>
<comment type="caution">
    <text evidence="3">The sequence shown here is derived from an EMBL/GenBank/DDBJ whole genome shotgun (WGS) entry which is preliminary data.</text>
</comment>
<keyword evidence="2" id="KW-1133">Transmembrane helix</keyword>
<reference evidence="3 4" key="1">
    <citation type="submission" date="2021-03" db="EMBL/GenBank/DDBJ databases">
        <title>Whole genome shotgun sequence of Actinoplanes toevensis NBRC 105298.</title>
        <authorList>
            <person name="Komaki H."/>
            <person name="Tamura T."/>
        </authorList>
    </citation>
    <scope>NUCLEOTIDE SEQUENCE [LARGE SCALE GENOMIC DNA]</scope>
    <source>
        <strain evidence="3 4">NBRC 105298</strain>
    </source>
</reference>
<evidence type="ECO:0000256" key="1">
    <source>
        <dbReference type="SAM" id="MobiDB-lite"/>
    </source>
</evidence>
<accession>A0A919WBQ8</accession>
<feature type="compositionally biased region" description="Low complexity" evidence="1">
    <location>
        <begin position="162"/>
        <end position="171"/>
    </location>
</feature>
<evidence type="ECO:0000313" key="3">
    <source>
        <dbReference type="EMBL" id="GIM97314.1"/>
    </source>
</evidence>
<evidence type="ECO:0000256" key="2">
    <source>
        <dbReference type="SAM" id="Phobius"/>
    </source>
</evidence>
<sequence length="318" mass="32410">MTGAEFREVDIDLLADYIGGALSGTPDESVVATLIADDPAWRAAYESLSGGMVAVGAELGRLEPMVMPDDVVARLEAALASPIAAPDPISAELAAPPAPHLALVRGDRAHDVPQEETTPRERGSKPGSARRLRWATPIAIAAGVVAFVGFGLDYLAGRESSSSDMATSSAAGESQARQDAAAMPGGPQLLATGTDYTRSTLAQEPLVPFSAASKAAGSGVLQSESAPMSVPDQGGSDGSRDPLGRLRDPAALQECLDAIAAKNSDGPIYPQTVDFARFDGAPAVVVRFSAGSTSWVWAVGPSCGTGGDANTLGTAPVR</sequence>